<dbReference type="EMBL" id="VNFH01000010">
    <property type="protein sequence ID" value="TVU68424.1"/>
    <property type="molecule type" value="Genomic_DNA"/>
</dbReference>
<comment type="similarity">
    <text evidence="1">Belongs to the LysR transcriptional regulatory family.</text>
</comment>
<dbReference type="InterPro" id="IPR000847">
    <property type="entry name" value="LysR_HTH_N"/>
</dbReference>
<dbReference type="Gene3D" id="3.40.190.290">
    <property type="match status" value="1"/>
</dbReference>
<dbReference type="GO" id="GO:0003677">
    <property type="term" value="F:DNA binding"/>
    <property type="evidence" value="ECO:0007669"/>
    <property type="project" value="UniProtKB-KW"/>
</dbReference>
<dbReference type="CDD" id="cd05466">
    <property type="entry name" value="PBP2_LTTR_substrate"/>
    <property type="match status" value="1"/>
</dbReference>
<dbReference type="AlphaFoldDB" id="A0A558HH33"/>
<keyword evidence="3" id="KW-0238">DNA-binding</keyword>
<dbReference type="GO" id="GO:0005829">
    <property type="term" value="C:cytosol"/>
    <property type="evidence" value="ECO:0007669"/>
    <property type="project" value="TreeGrafter"/>
</dbReference>
<protein>
    <submittedName>
        <fullName evidence="6">LysR family transcriptional regulator</fullName>
    </submittedName>
</protein>
<evidence type="ECO:0000313" key="6">
    <source>
        <dbReference type="EMBL" id="TVU68424.1"/>
    </source>
</evidence>
<reference evidence="6 7" key="1">
    <citation type="submission" date="2019-07" db="EMBL/GenBank/DDBJ databases">
        <title>Diversity of Bacteria from Kongsfjorden, Arctic.</title>
        <authorList>
            <person name="Yu Y."/>
        </authorList>
    </citation>
    <scope>NUCLEOTIDE SEQUENCE [LARGE SCALE GENOMIC DNA]</scope>
    <source>
        <strain evidence="6 7">SM1923</strain>
    </source>
</reference>
<keyword evidence="7" id="KW-1185">Reference proteome</keyword>
<keyword evidence="4" id="KW-0804">Transcription</keyword>
<evidence type="ECO:0000259" key="5">
    <source>
        <dbReference type="PROSITE" id="PS50931"/>
    </source>
</evidence>
<gene>
    <name evidence="6" type="ORF">FQP86_14635</name>
</gene>
<dbReference type="InterPro" id="IPR005119">
    <property type="entry name" value="LysR_subst-bd"/>
</dbReference>
<dbReference type="SUPFAM" id="SSF53850">
    <property type="entry name" value="Periplasmic binding protein-like II"/>
    <property type="match status" value="1"/>
</dbReference>
<organism evidence="6 7">
    <name type="scientific">Cobetia crustatorum</name>
    <dbReference type="NCBI Taxonomy" id="553385"/>
    <lineage>
        <taxon>Bacteria</taxon>
        <taxon>Pseudomonadati</taxon>
        <taxon>Pseudomonadota</taxon>
        <taxon>Gammaproteobacteria</taxon>
        <taxon>Oceanospirillales</taxon>
        <taxon>Halomonadaceae</taxon>
        <taxon>Cobetia</taxon>
    </lineage>
</organism>
<dbReference type="Pfam" id="PF03466">
    <property type="entry name" value="LysR_substrate"/>
    <property type="match status" value="1"/>
</dbReference>
<dbReference type="RefSeq" id="WP_024951771.1">
    <property type="nucleotide sequence ID" value="NZ_CAWOWR010000002.1"/>
</dbReference>
<evidence type="ECO:0000256" key="2">
    <source>
        <dbReference type="ARBA" id="ARBA00023015"/>
    </source>
</evidence>
<dbReference type="InterPro" id="IPR036388">
    <property type="entry name" value="WH-like_DNA-bd_sf"/>
</dbReference>
<name>A0A558HH33_9GAMM</name>
<proteinExistence type="inferred from homology"/>
<dbReference type="InterPro" id="IPR050950">
    <property type="entry name" value="HTH-type_LysR_regulators"/>
</dbReference>
<dbReference type="SUPFAM" id="SSF46785">
    <property type="entry name" value="Winged helix' DNA-binding domain"/>
    <property type="match status" value="1"/>
</dbReference>
<evidence type="ECO:0000313" key="7">
    <source>
        <dbReference type="Proteomes" id="UP000319941"/>
    </source>
</evidence>
<dbReference type="Gene3D" id="1.10.10.10">
    <property type="entry name" value="Winged helix-like DNA-binding domain superfamily/Winged helix DNA-binding domain"/>
    <property type="match status" value="1"/>
</dbReference>
<dbReference type="PANTHER" id="PTHR30419:SF30">
    <property type="entry name" value="LYSR FAMILY TRANSCRIPTIONAL REGULATOR"/>
    <property type="match status" value="1"/>
</dbReference>
<dbReference type="STRING" id="553385.GCA_000591415_01608"/>
<dbReference type="PROSITE" id="PS50931">
    <property type="entry name" value="HTH_LYSR"/>
    <property type="match status" value="1"/>
</dbReference>
<dbReference type="PRINTS" id="PR00039">
    <property type="entry name" value="HTHLYSR"/>
</dbReference>
<dbReference type="GO" id="GO:0003700">
    <property type="term" value="F:DNA-binding transcription factor activity"/>
    <property type="evidence" value="ECO:0007669"/>
    <property type="project" value="InterPro"/>
</dbReference>
<dbReference type="Pfam" id="PF00126">
    <property type="entry name" value="HTH_1"/>
    <property type="match status" value="1"/>
</dbReference>
<sequence>MHWTLEQLMTFRCVVETGSFSAAARRLGRAQSAVSTAIANLELDLGCELFDRGPRTPCLTPAGEALLHEADSVLAQCQRLEARARTLSQGQEASLTLAIDEALVEMPPVMAVLEQMAVHYPTLTLTLLNGAQDEVALWVEQHRANLGILFRQPLNSMLLEREPLGRLEQVLIVSKDHPLAQIGTPTHSDLASYRQLMIAQRQLLGGELGNTCPQSQRFWQLNSFYAMAELTTRGLGWAQVPHHIAHYPPFRQRLTMLDASHLGAIADIDIELISRRDSPRGPAASWLRQSLRSAFRDSHAAIAKQNAPTE</sequence>
<feature type="domain" description="HTH lysR-type" evidence="5">
    <location>
        <begin position="3"/>
        <end position="60"/>
    </location>
</feature>
<dbReference type="FunFam" id="1.10.10.10:FF:000001">
    <property type="entry name" value="LysR family transcriptional regulator"/>
    <property type="match status" value="1"/>
</dbReference>
<comment type="caution">
    <text evidence="6">The sequence shown here is derived from an EMBL/GenBank/DDBJ whole genome shotgun (WGS) entry which is preliminary data.</text>
</comment>
<evidence type="ECO:0000256" key="3">
    <source>
        <dbReference type="ARBA" id="ARBA00023125"/>
    </source>
</evidence>
<dbReference type="Proteomes" id="UP000319941">
    <property type="component" value="Unassembled WGS sequence"/>
</dbReference>
<dbReference type="InterPro" id="IPR036390">
    <property type="entry name" value="WH_DNA-bd_sf"/>
</dbReference>
<dbReference type="OrthoDB" id="196624at2"/>
<accession>A0A558HH33</accession>
<evidence type="ECO:0000256" key="1">
    <source>
        <dbReference type="ARBA" id="ARBA00009437"/>
    </source>
</evidence>
<keyword evidence="2" id="KW-0805">Transcription regulation</keyword>
<dbReference type="PANTHER" id="PTHR30419">
    <property type="entry name" value="HTH-TYPE TRANSCRIPTIONAL REGULATOR YBHD"/>
    <property type="match status" value="1"/>
</dbReference>
<evidence type="ECO:0000256" key="4">
    <source>
        <dbReference type="ARBA" id="ARBA00023163"/>
    </source>
</evidence>